<proteinExistence type="inferred from homology"/>
<dbReference type="PROSITE" id="PS51184">
    <property type="entry name" value="JMJC"/>
    <property type="match status" value="1"/>
</dbReference>
<feature type="compositionally biased region" description="Basic residues" evidence="15">
    <location>
        <begin position="467"/>
        <end position="481"/>
    </location>
</feature>
<dbReference type="GO" id="GO:0031101">
    <property type="term" value="P:fin regeneration"/>
    <property type="evidence" value="ECO:0007669"/>
    <property type="project" value="Ensembl"/>
</dbReference>
<dbReference type="Pfam" id="PF21326">
    <property type="entry name" value="KDM6_GATAL"/>
    <property type="match status" value="1"/>
</dbReference>
<keyword evidence="9" id="KW-0560">Oxidoreductase</keyword>
<dbReference type="InterPro" id="IPR051630">
    <property type="entry name" value="Corepressor-Demethylase"/>
</dbReference>
<feature type="compositionally biased region" description="Low complexity" evidence="15">
    <location>
        <begin position="813"/>
        <end position="824"/>
    </location>
</feature>
<evidence type="ECO:0000256" key="5">
    <source>
        <dbReference type="ARBA" id="ARBA00022723"/>
    </source>
</evidence>
<evidence type="ECO:0000256" key="6">
    <source>
        <dbReference type="ARBA" id="ARBA00022833"/>
    </source>
</evidence>
<dbReference type="GeneTree" id="ENSGT00940000160414"/>
<dbReference type="FunFam" id="1.20.58.1370:FF:000001">
    <property type="entry name" value="lysine-specific demethylase 6A isoform X2"/>
    <property type="match status" value="1"/>
</dbReference>
<name>A0A3B4BQ46_PYGNA</name>
<feature type="compositionally biased region" description="Basic and acidic residues" evidence="15">
    <location>
        <begin position="1000"/>
        <end position="1016"/>
    </location>
</feature>
<evidence type="ECO:0000256" key="7">
    <source>
        <dbReference type="ARBA" id="ARBA00022853"/>
    </source>
</evidence>
<dbReference type="Proteomes" id="UP001501920">
    <property type="component" value="Chromosome 18"/>
</dbReference>
<feature type="domain" description="JmjC" evidence="16">
    <location>
        <begin position="1500"/>
        <end position="1663"/>
    </location>
</feature>
<dbReference type="InterPro" id="IPR003347">
    <property type="entry name" value="JmjC_dom"/>
</dbReference>
<feature type="compositionally biased region" description="Low complexity" evidence="15">
    <location>
        <begin position="438"/>
        <end position="457"/>
    </location>
</feature>
<dbReference type="Gene3D" id="2.60.120.650">
    <property type="entry name" value="Cupin"/>
    <property type="match status" value="1"/>
</dbReference>
<comment type="subcellular location">
    <subcellularLocation>
        <location evidence="3">Nucleus</location>
    </subcellularLocation>
</comment>
<keyword evidence="18" id="KW-1185">Reference proteome</keyword>
<evidence type="ECO:0000259" key="16">
    <source>
        <dbReference type="PROSITE" id="PS51184"/>
    </source>
</evidence>
<dbReference type="GO" id="GO:0061384">
    <property type="term" value="P:heart trabecula morphogenesis"/>
    <property type="evidence" value="ECO:0007669"/>
    <property type="project" value="Ensembl"/>
</dbReference>
<evidence type="ECO:0000256" key="10">
    <source>
        <dbReference type="ARBA" id="ARBA00023004"/>
    </source>
</evidence>
<dbReference type="Gene3D" id="1.20.58.1370">
    <property type="match status" value="1"/>
</dbReference>
<feature type="compositionally biased region" description="Basic and acidic residues" evidence="15">
    <location>
        <begin position="1075"/>
        <end position="1123"/>
    </location>
</feature>
<feature type="compositionally biased region" description="Basic and acidic residues" evidence="15">
    <location>
        <begin position="1452"/>
        <end position="1463"/>
    </location>
</feature>
<feature type="compositionally biased region" description="Low complexity" evidence="15">
    <location>
        <begin position="941"/>
        <end position="953"/>
    </location>
</feature>
<feature type="compositionally biased region" description="Low complexity" evidence="15">
    <location>
        <begin position="1140"/>
        <end position="1151"/>
    </location>
</feature>
<accession>A0A3B4BQ46</accession>
<feature type="compositionally biased region" description="Polar residues" evidence="15">
    <location>
        <begin position="243"/>
        <end position="252"/>
    </location>
</feature>
<dbReference type="GO" id="GO:0071558">
    <property type="term" value="F:histone H3K27me2/H3K27me3 demethylase activity"/>
    <property type="evidence" value="ECO:0007669"/>
    <property type="project" value="UniProtKB-EC"/>
</dbReference>
<dbReference type="SMART" id="SM00558">
    <property type="entry name" value="JmjC"/>
    <property type="match status" value="1"/>
</dbReference>
<evidence type="ECO:0000256" key="3">
    <source>
        <dbReference type="ARBA" id="ARBA00004123"/>
    </source>
</evidence>
<evidence type="ECO:0000313" key="17">
    <source>
        <dbReference type="Ensembl" id="ENSPNAP00000000631.1"/>
    </source>
</evidence>
<feature type="compositionally biased region" description="Polar residues" evidence="15">
    <location>
        <begin position="669"/>
        <end position="679"/>
    </location>
</feature>
<keyword evidence="7" id="KW-0156">Chromatin regulator</keyword>
<protein>
    <recommendedName>
        <fullName evidence="13">[histone H3]-trimethyl-L-lysine(27) demethylase</fullName>
        <ecNumber evidence="13">1.14.11.68</ecNumber>
    </recommendedName>
</protein>
<dbReference type="Pfam" id="PF21322">
    <property type="entry name" value="KDM6_C-hel"/>
    <property type="match status" value="1"/>
</dbReference>
<evidence type="ECO:0000256" key="11">
    <source>
        <dbReference type="ARBA" id="ARBA00023242"/>
    </source>
</evidence>
<feature type="compositionally biased region" description="Polar residues" evidence="15">
    <location>
        <begin position="107"/>
        <end position="145"/>
    </location>
</feature>
<evidence type="ECO:0000256" key="12">
    <source>
        <dbReference type="ARBA" id="ARBA00034483"/>
    </source>
</evidence>
<dbReference type="GO" id="GO:0046872">
    <property type="term" value="F:metal ion binding"/>
    <property type="evidence" value="ECO:0007669"/>
    <property type="project" value="UniProtKB-KW"/>
</dbReference>
<dbReference type="GO" id="GO:0044666">
    <property type="term" value="C:MLL3/4 complex"/>
    <property type="evidence" value="ECO:0007669"/>
    <property type="project" value="TreeGrafter"/>
</dbReference>
<feature type="compositionally biased region" description="Basic and acidic residues" evidence="15">
    <location>
        <begin position="348"/>
        <end position="361"/>
    </location>
</feature>
<feature type="compositionally biased region" description="Polar residues" evidence="15">
    <location>
        <begin position="557"/>
        <end position="589"/>
    </location>
</feature>
<dbReference type="GO" id="GO:0060319">
    <property type="term" value="P:primitive erythrocyte differentiation"/>
    <property type="evidence" value="ECO:0007669"/>
    <property type="project" value="Ensembl"/>
</dbReference>
<dbReference type="InterPro" id="IPR046941">
    <property type="entry name" value="KDM6_GATAL_sf"/>
</dbReference>
<evidence type="ECO:0000256" key="1">
    <source>
        <dbReference type="ARBA" id="ARBA00001954"/>
    </source>
</evidence>
<dbReference type="OMA" id="DHSHRTH"/>
<dbReference type="InterPro" id="IPR048560">
    <property type="entry name" value="KDM6A_B-like_GATAL"/>
</dbReference>
<dbReference type="GO" id="GO:0000978">
    <property type="term" value="F:RNA polymerase II cis-regulatory region sequence-specific DNA binding"/>
    <property type="evidence" value="ECO:0007669"/>
    <property type="project" value="TreeGrafter"/>
</dbReference>
<feature type="compositionally biased region" description="Low complexity" evidence="15">
    <location>
        <begin position="403"/>
        <end position="422"/>
    </location>
</feature>
<feature type="compositionally biased region" description="Basic and acidic residues" evidence="15">
    <location>
        <begin position="764"/>
        <end position="773"/>
    </location>
</feature>
<keyword evidence="6" id="KW-0862">Zinc</keyword>
<dbReference type="Pfam" id="PF02373">
    <property type="entry name" value="JmjC"/>
    <property type="match status" value="1"/>
</dbReference>
<feature type="region of interest" description="Disordered" evidence="15">
    <location>
        <begin position="1"/>
        <end position="778"/>
    </location>
</feature>
<feature type="compositionally biased region" description="Polar residues" evidence="15">
    <location>
        <begin position="155"/>
        <end position="165"/>
    </location>
</feature>
<feature type="compositionally biased region" description="Low complexity" evidence="15">
    <location>
        <begin position="642"/>
        <end position="651"/>
    </location>
</feature>
<dbReference type="GO" id="GO:0007507">
    <property type="term" value="P:heart development"/>
    <property type="evidence" value="ECO:0007669"/>
    <property type="project" value="Ensembl"/>
</dbReference>
<feature type="compositionally biased region" description="Basic and acidic residues" evidence="15">
    <location>
        <begin position="541"/>
        <end position="556"/>
    </location>
</feature>
<dbReference type="GeneID" id="108442096"/>
<evidence type="ECO:0000256" key="8">
    <source>
        <dbReference type="ARBA" id="ARBA00022964"/>
    </source>
</evidence>
<keyword evidence="5" id="KW-0479">Metal-binding</keyword>
<keyword evidence="8" id="KW-0223">Dioxygenase</keyword>
<dbReference type="OrthoDB" id="418911at2759"/>
<feature type="compositionally biased region" description="Low complexity" evidence="15">
    <location>
        <begin position="1213"/>
        <end position="1228"/>
    </location>
</feature>
<feature type="compositionally biased region" description="Polar residues" evidence="15">
    <location>
        <begin position="1464"/>
        <end position="1481"/>
    </location>
</feature>
<reference evidence="17" key="2">
    <citation type="submission" date="2025-08" db="UniProtKB">
        <authorList>
            <consortium name="Ensembl"/>
        </authorList>
    </citation>
    <scope>IDENTIFICATION</scope>
</reference>
<feature type="compositionally biased region" description="Polar residues" evidence="15">
    <location>
        <begin position="623"/>
        <end position="636"/>
    </location>
</feature>
<comment type="catalytic activity">
    <reaction evidence="14">
        <text>N(6),N(6),N(6)-trimethyl-L-lysyl(27)-[histone H3] + 2 2-oxoglutarate + 2 O2 = N(6)-methyl-L-lysyl(27)-[histone H3] + 2 formaldehyde + 2 succinate + 2 CO2</text>
        <dbReference type="Rhea" id="RHEA:60224"/>
        <dbReference type="Rhea" id="RHEA-COMP:15535"/>
        <dbReference type="Rhea" id="RHEA-COMP:15544"/>
        <dbReference type="ChEBI" id="CHEBI:15379"/>
        <dbReference type="ChEBI" id="CHEBI:16526"/>
        <dbReference type="ChEBI" id="CHEBI:16810"/>
        <dbReference type="ChEBI" id="CHEBI:16842"/>
        <dbReference type="ChEBI" id="CHEBI:30031"/>
        <dbReference type="ChEBI" id="CHEBI:61929"/>
        <dbReference type="ChEBI" id="CHEBI:61961"/>
        <dbReference type="EC" id="1.14.11.68"/>
    </reaction>
</comment>
<sequence>MYHAAEQYSGRYSWDSFPSGGSSRAAWAPISGRNWAAPSRASGGVYPLQHPGLSHTSGRNHHKAYNNRPPESSRDRAHGQPRERGPGRIRPAPRPWGPNHQDHQNTDRAATNSYSSGCGGTVSNSNNHASQPQRYGGPHQQQRPPQAQGERWSPVSPSRPFQSPSLKRPAPPHSDSAPHRNPSPSRDDCPSKRSKSNSSHQDFTPRMKHPMNRPLLSHPPRTWSPPYRNSAPWSQSNKRHSPSRFQESNQSSSRDHSHRTHPTSPALCGPGQAFQKPGHSHPRDHPGLRGTKGDWGHTVPPSPANFTRVPYSPQHQPPAPTHRHPDASGNGMTVLHPSRGSPTMAWKSQDRPAKQSSETRRSGTGLEGWQRSQGPKEEGRRHGTAKHPQPYGAPCEKDHCKQRSPATEASTASPSPEPGSSSHRSEGKKSKLSKHRSPSNYIHSSSSNHDSQESSISRLEANLQKHGQAKKRHRERERRKEKKGEDGRERMERKLEAKKKKKEREEGRGHRERKGMHRKVEMGLGQNEKKAKDAKKRQRRAERDGIKKGEKEKREMSPQTPLGSPSKSSHSAIFQSTPSPDILRTSSSPARKYVESGGEEESSCHSDSSHTSGSVPPSSTPPANQSHSKDTANNMTSDSDDSLPSSEPMSPNTSSFKRPQEEQSDLKVFTSNLPTSSEQEIPISDASTGFEESVPQQPEARPQHAPDLLPAHGTCTDDHLRLDPSASPPVLSWQGSPVSDLSEEEEDIMMRRPVLQPSPTHISPLRDPEELWKEPGMSWPDYRHSDLAKLYGLEEPSKFVEEEEDEEHEVEQQDSSTTSSQVTQRPHLHQTDNISGSGSHRYTYRGGPFGRPPPNALGGVKYSSSLSLGPEIRPPDQQSPTSLSPVTVYPVAGSPTDLSPTDLTPAGPNPSGLTPTGLSQTVLPIADLSSSGLSQTDLSPTGLTQTGLATAGLSQPGLSPPSLTPYGPFHTGLSETILTPTGLAPSQKPPDLTSEPEDDTNMKEQKKDSGAHKEVGDNLIKAVESHKEPTCTSLEEEKEAKMMSPATLQARLAHSCEVLLTQSSNPVSVPIPEETSGKKESKTIKATEKASERVREKKGEREKSQKQKLGSKHEGSNVREGTGRTHKKQKGKAENETQRSSPKSLPLSSTSGGRSKQLRNNQAVEDIKQQTKAAEEKRGKEQERGEEERVKPAQENENKDNNGSACLTQATTKATTNTNTSINASGSSKPPLSKAELLRLQALSAIPLKELKIHLVKVKSNGRQTFIASEIEQKRIPLKDISIKNTAAEIIEACKGATVKGKFHESYLLPALSIKPVLNAESPIPREKLNPPTPSIYLESKRDAFSPVLLQFCTDPKNPVTVIRGLAGSLRLNLGLFSTKSLVEANGEHAVEVRTQVQQRADENWNHAGSAQTWPCESSRSHTTIAKYAQYQASSFQESLQEEKDSEDEDEGEKKSEPVEAKSETLSISPSVSGTSNSDQKATGKIIKFGTNIDLSDPKRWKPQLQELLKLPVFMRVSSSDNMLSHVGHTILGMNTVQLYMKVPGSRTPGHQENNNFCSVNINIGPGDCEWFAVHEHYWEAISDFCEKHGVDYLTGSWWPVLEDLYQANIPVYRFIQRPGDLVWINAGTVHWVQAVGWCNNIAWNVGPLNSYQYQLALERFEWNEVKKVKSIVPMIHVSWNVARTIKITDPNTYKMIRHCLLQSMKHIQILRDQLTAGGKKIFYQSRVKDEPAYYCNECDVEVFDLLFVTSESGSRKTYVVHCEDCARQNSPSLSGVVVLEQYRVEELMSTYDNFSLAPSPCPK</sequence>
<dbReference type="GO" id="GO:0010468">
    <property type="term" value="P:regulation of gene expression"/>
    <property type="evidence" value="ECO:0007669"/>
    <property type="project" value="TreeGrafter"/>
</dbReference>
<dbReference type="FunFam" id="2.10.110.20:FF:000001">
    <property type="entry name" value="lysine-specific demethylase 6A isoform X2"/>
    <property type="match status" value="1"/>
</dbReference>
<dbReference type="GO" id="GO:0035726">
    <property type="term" value="P:common myeloid progenitor cell proliferation"/>
    <property type="evidence" value="ECO:0007669"/>
    <property type="project" value="Ensembl"/>
</dbReference>
<feature type="region of interest" description="Disordered" evidence="15">
    <location>
        <begin position="1436"/>
        <end position="1481"/>
    </location>
</feature>
<keyword evidence="10" id="KW-0408">Iron</keyword>
<organism evidence="17 18">
    <name type="scientific">Pygocentrus nattereri</name>
    <name type="common">Red-bellied piranha</name>
    <dbReference type="NCBI Taxonomy" id="42514"/>
    <lineage>
        <taxon>Eukaryota</taxon>
        <taxon>Metazoa</taxon>
        <taxon>Chordata</taxon>
        <taxon>Craniata</taxon>
        <taxon>Vertebrata</taxon>
        <taxon>Euteleostomi</taxon>
        <taxon>Actinopterygii</taxon>
        <taxon>Neopterygii</taxon>
        <taxon>Teleostei</taxon>
        <taxon>Ostariophysi</taxon>
        <taxon>Characiformes</taxon>
        <taxon>Characoidei</taxon>
        <taxon>Pygocentrus</taxon>
    </lineage>
</organism>
<dbReference type="Gene3D" id="2.10.110.20">
    <property type="match status" value="1"/>
</dbReference>
<dbReference type="InterPro" id="IPR048562">
    <property type="entry name" value="KDM6A_B-like_C-hel"/>
</dbReference>
<reference evidence="17 18" key="1">
    <citation type="submission" date="2020-10" db="EMBL/GenBank/DDBJ databases">
        <title>Pygocentrus nattereri (red-bellied piranha) genome, fPygNat1, primary haplotype.</title>
        <authorList>
            <person name="Myers G."/>
            <person name="Meyer A."/>
            <person name="Karagic N."/>
            <person name="Pippel M."/>
            <person name="Winkler S."/>
            <person name="Tracey A."/>
            <person name="Wood J."/>
            <person name="Formenti G."/>
            <person name="Howe K."/>
            <person name="Fedrigo O."/>
            <person name="Jarvis E.D."/>
        </authorList>
    </citation>
    <scope>NUCLEOTIDE SEQUENCE [LARGE SCALE GENOMIC DNA]</scope>
</reference>
<feature type="region of interest" description="Disordered" evidence="15">
    <location>
        <begin position="1061"/>
        <end position="1205"/>
    </location>
</feature>
<comment type="cofactor">
    <cofactor evidence="2">
        <name>L-ascorbate</name>
        <dbReference type="ChEBI" id="CHEBI:38290"/>
    </cofactor>
</comment>
<feature type="compositionally biased region" description="Basic and acidic residues" evidence="15">
    <location>
        <begin position="71"/>
        <end position="86"/>
    </location>
</feature>
<evidence type="ECO:0000256" key="15">
    <source>
        <dbReference type="SAM" id="MobiDB-lite"/>
    </source>
</evidence>
<comment type="similarity">
    <text evidence="12">Belongs to the UTX family.</text>
</comment>
<feature type="compositionally biased region" description="Polar residues" evidence="15">
    <location>
        <begin position="831"/>
        <end position="840"/>
    </location>
</feature>
<keyword evidence="4" id="KW-0597">Phosphoprotein</keyword>
<feature type="compositionally biased region" description="Basic and acidic residues" evidence="15">
    <location>
        <begin position="281"/>
        <end position="295"/>
    </location>
</feature>
<dbReference type="RefSeq" id="XP_017577468.1">
    <property type="nucleotide sequence ID" value="XM_017721979.2"/>
</dbReference>
<dbReference type="PANTHER" id="PTHR14017">
    <property type="entry name" value="LYSINE-SPECIFIC DEMETHYLASE"/>
    <property type="match status" value="1"/>
</dbReference>
<evidence type="ECO:0000313" key="18">
    <source>
        <dbReference type="Proteomes" id="UP001501920"/>
    </source>
</evidence>
<dbReference type="CTD" id="563644"/>
<dbReference type="EC" id="1.14.11.68" evidence="13"/>
<comment type="cofactor">
    <cofactor evidence="1">
        <name>Fe(2+)</name>
        <dbReference type="ChEBI" id="CHEBI:29033"/>
    </cofactor>
</comment>
<dbReference type="PANTHER" id="PTHR14017:SF27">
    <property type="entry name" value="[HISTONE H3]-TRIMETHYL-L-LYSINE(27) DEMETHYLASE"/>
    <property type="match status" value="1"/>
</dbReference>
<feature type="region of interest" description="Disordered" evidence="15">
    <location>
        <begin position="1213"/>
        <end position="1232"/>
    </location>
</feature>
<feature type="compositionally biased region" description="Polar residues" evidence="15">
    <location>
        <begin position="1152"/>
        <end position="1163"/>
    </location>
</feature>
<dbReference type="Ensembl" id="ENSPNAT00000013526.2">
    <property type="protein sequence ID" value="ENSPNAP00000000631.1"/>
    <property type="gene ID" value="ENSPNAG00000000365.2"/>
</dbReference>
<feature type="compositionally biased region" description="Basic and acidic residues" evidence="15">
    <location>
        <begin position="1165"/>
        <end position="1200"/>
    </location>
</feature>
<evidence type="ECO:0000256" key="9">
    <source>
        <dbReference type="ARBA" id="ARBA00023002"/>
    </source>
</evidence>
<reference evidence="17" key="3">
    <citation type="submission" date="2025-09" db="UniProtKB">
        <authorList>
            <consortium name="Ensembl"/>
        </authorList>
    </citation>
    <scope>IDENTIFICATION</scope>
</reference>
<evidence type="ECO:0000256" key="4">
    <source>
        <dbReference type="ARBA" id="ARBA00022553"/>
    </source>
</evidence>
<dbReference type="GO" id="GO:0031490">
    <property type="term" value="F:chromatin DNA binding"/>
    <property type="evidence" value="ECO:0007669"/>
    <property type="project" value="TreeGrafter"/>
</dbReference>
<dbReference type="STRING" id="42514.ENSPNAP00000000631"/>
<dbReference type="SUPFAM" id="SSF51197">
    <property type="entry name" value="Clavaminate synthase-like"/>
    <property type="match status" value="1"/>
</dbReference>
<feature type="region of interest" description="Disordered" evidence="15">
    <location>
        <begin position="794"/>
        <end position="1045"/>
    </location>
</feature>
<keyword evidence="11" id="KW-0539">Nucleus</keyword>
<feature type="compositionally biased region" description="Polar residues" evidence="15">
    <location>
        <begin position="876"/>
        <end position="885"/>
    </location>
</feature>
<evidence type="ECO:0000256" key="2">
    <source>
        <dbReference type="ARBA" id="ARBA00001961"/>
    </source>
</evidence>
<evidence type="ECO:0000256" key="14">
    <source>
        <dbReference type="ARBA" id="ARBA00048695"/>
    </source>
</evidence>
<feature type="compositionally biased region" description="Basic and acidic residues" evidence="15">
    <location>
        <begin position="482"/>
        <end position="495"/>
    </location>
</feature>
<dbReference type="GO" id="GO:0061628">
    <property type="term" value="F:histone H3K27me3 reader activity"/>
    <property type="evidence" value="ECO:0007669"/>
    <property type="project" value="Ensembl"/>
</dbReference>
<evidence type="ECO:0000256" key="13">
    <source>
        <dbReference type="ARBA" id="ARBA00034525"/>
    </source>
</evidence>
<feature type="compositionally biased region" description="Polar residues" evidence="15">
    <location>
        <begin position="911"/>
        <end position="939"/>
    </location>
</feature>